<feature type="signal peptide" evidence="1">
    <location>
        <begin position="1"/>
        <end position="18"/>
    </location>
</feature>
<reference evidence="2 3" key="1">
    <citation type="submission" date="2016-10" db="EMBL/GenBank/DDBJ databases">
        <authorList>
            <person name="de Groot N.N."/>
        </authorList>
    </citation>
    <scope>NUCLEOTIDE SEQUENCE [LARGE SCALE GENOMIC DNA]</scope>
    <source>
        <strain evidence="2 3">DSM 27078</strain>
    </source>
</reference>
<gene>
    <name evidence="2" type="ORF">SAMN05444005_10343</name>
</gene>
<proteinExistence type="predicted"/>
<dbReference type="RefSeq" id="WP_091466999.1">
    <property type="nucleotide sequence ID" value="NZ_FOEI01000003.1"/>
</dbReference>
<evidence type="ECO:0000256" key="1">
    <source>
        <dbReference type="SAM" id="SignalP"/>
    </source>
</evidence>
<name>A0A1H9BIY9_9FLAO</name>
<evidence type="ECO:0000313" key="2">
    <source>
        <dbReference type="EMBL" id="SEP88875.1"/>
    </source>
</evidence>
<dbReference type="EMBL" id="FOEI01000003">
    <property type="protein sequence ID" value="SEP88875.1"/>
    <property type="molecule type" value="Genomic_DNA"/>
</dbReference>
<evidence type="ECO:0000313" key="3">
    <source>
        <dbReference type="Proteomes" id="UP000198648"/>
    </source>
</evidence>
<organism evidence="2 3">
    <name type="scientific">Flavobacterium urocaniciphilum</name>
    <dbReference type="NCBI Taxonomy" id="1299341"/>
    <lineage>
        <taxon>Bacteria</taxon>
        <taxon>Pseudomonadati</taxon>
        <taxon>Bacteroidota</taxon>
        <taxon>Flavobacteriia</taxon>
        <taxon>Flavobacteriales</taxon>
        <taxon>Flavobacteriaceae</taxon>
        <taxon>Flavobacterium</taxon>
    </lineage>
</organism>
<keyword evidence="1" id="KW-0732">Signal</keyword>
<dbReference type="Gene3D" id="2.60.120.260">
    <property type="entry name" value="Galactose-binding domain-like"/>
    <property type="match status" value="1"/>
</dbReference>
<sequence length="349" mass="35771">MKLRLLIFTLLCSVVSWGQTNPVAQVLPYSQNFASFTGATTAYPSGWQGWTIAGSLAATYPTTAPNGNQALAGTTNTSTTAHVGDFNGKLGIMSTGSAMKTICLSINTTSNTNIQVSFLAATQRTENTRQNELGLQYRIGNTGTFTDVAASGYLNQMTPTNTTGTTSVNPLTINLTLPIACENQAEVQLRWLIRDVSGSGNRPGFSIDNVSVTGTTSSNTITTSSITGSPFCVTTNGGTAVSVPFTSTGTFTGNTYTAQLSNAAGSFASPTNIGTLVSNANSGTISAGIPANTPTGTGYRIRVISNGPAVTGGNNGSDLTINLGSVTIAPTTTQTIPVATNGTLLTATE</sequence>
<accession>A0A1H9BIY9</accession>
<dbReference type="STRING" id="1299341.SAMN05444005_10343"/>
<dbReference type="Proteomes" id="UP000198648">
    <property type="component" value="Unassembled WGS sequence"/>
</dbReference>
<protein>
    <recommendedName>
        <fullName evidence="4">Ig-like domain-containing protein</fullName>
    </recommendedName>
</protein>
<dbReference type="OrthoDB" id="5500612at2"/>
<keyword evidence="3" id="KW-1185">Reference proteome</keyword>
<evidence type="ECO:0008006" key="4">
    <source>
        <dbReference type="Google" id="ProtNLM"/>
    </source>
</evidence>
<dbReference type="AlphaFoldDB" id="A0A1H9BIY9"/>
<feature type="chain" id="PRO_5011783701" description="Ig-like domain-containing protein" evidence="1">
    <location>
        <begin position="19"/>
        <end position="349"/>
    </location>
</feature>